<keyword evidence="1" id="KW-0539">Nucleus</keyword>
<feature type="non-terminal residue" evidence="3">
    <location>
        <position position="1"/>
    </location>
</feature>
<name>A0AAD4G6E1_BOLED</name>
<dbReference type="InterPro" id="IPR009071">
    <property type="entry name" value="HMG_box_dom"/>
</dbReference>
<dbReference type="InterPro" id="IPR036910">
    <property type="entry name" value="HMG_box_dom_sf"/>
</dbReference>
<dbReference type="PROSITE" id="PS50118">
    <property type="entry name" value="HMG_BOX_2"/>
    <property type="match status" value="1"/>
</dbReference>
<dbReference type="SUPFAM" id="SSF47095">
    <property type="entry name" value="HMG-box"/>
    <property type="match status" value="1"/>
</dbReference>
<dbReference type="Gene3D" id="1.10.30.10">
    <property type="entry name" value="High mobility group box domain"/>
    <property type="match status" value="1"/>
</dbReference>
<reference evidence="3" key="1">
    <citation type="submission" date="2019-10" db="EMBL/GenBank/DDBJ databases">
        <authorList>
            <consortium name="DOE Joint Genome Institute"/>
            <person name="Kuo A."/>
            <person name="Miyauchi S."/>
            <person name="Kiss E."/>
            <person name="Drula E."/>
            <person name="Kohler A."/>
            <person name="Sanchez-Garcia M."/>
            <person name="Andreopoulos B."/>
            <person name="Barry K.W."/>
            <person name="Bonito G."/>
            <person name="Buee M."/>
            <person name="Carver A."/>
            <person name="Chen C."/>
            <person name="Cichocki N."/>
            <person name="Clum A."/>
            <person name="Culley D."/>
            <person name="Crous P.W."/>
            <person name="Fauchery L."/>
            <person name="Girlanda M."/>
            <person name="Hayes R."/>
            <person name="Keri Z."/>
            <person name="LaButti K."/>
            <person name="Lipzen A."/>
            <person name="Lombard V."/>
            <person name="Magnuson J."/>
            <person name="Maillard F."/>
            <person name="Morin E."/>
            <person name="Murat C."/>
            <person name="Nolan M."/>
            <person name="Ohm R."/>
            <person name="Pangilinan J."/>
            <person name="Pereira M."/>
            <person name="Perotto S."/>
            <person name="Peter M."/>
            <person name="Riley R."/>
            <person name="Sitrit Y."/>
            <person name="Stielow B."/>
            <person name="Szollosi G."/>
            <person name="Zifcakova L."/>
            <person name="Stursova M."/>
            <person name="Spatafora J.W."/>
            <person name="Tedersoo L."/>
            <person name="Vaario L.-M."/>
            <person name="Yamada A."/>
            <person name="Yan M."/>
            <person name="Wang P."/>
            <person name="Xu J."/>
            <person name="Bruns T."/>
            <person name="Baldrian P."/>
            <person name="Vilgalys R."/>
            <person name="Henrissat B."/>
            <person name="Grigoriev I.V."/>
            <person name="Hibbett D."/>
            <person name="Nagy L.G."/>
            <person name="Martin F.M."/>
        </authorList>
    </citation>
    <scope>NUCLEOTIDE SEQUENCE</scope>
    <source>
        <strain evidence="3">BED1</strain>
    </source>
</reference>
<protein>
    <recommendedName>
        <fullName evidence="2">HMG box domain-containing protein</fullName>
    </recommendedName>
</protein>
<dbReference type="AlphaFoldDB" id="A0AAD4G6E1"/>
<dbReference type="Proteomes" id="UP001194468">
    <property type="component" value="Unassembled WGS sequence"/>
</dbReference>
<feature type="DNA-binding region" description="HMG box" evidence="1">
    <location>
        <begin position="1"/>
        <end position="62"/>
    </location>
</feature>
<comment type="caution">
    <text evidence="3">The sequence shown here is derived from an EMBL/GenBank/DDBJ whole genome shotgun (WGS) entry which is preliminary data.</text>
</comment>
<dbReference type="GO" id="GO:0005634">
    <property type="term" value="C:nucleus"/>
    <property type="evidence" value="ECO:0007669"/>
    <property type="project" value="UniProtKB-UniRule"/>
</dbReference>
<evidence type="ECO:0000259" key="2">
    <source>
        <dbReference type="PROSITE" id="PS50118"/>
    </source>
</evidence>
<dbReference type="Pfam" id="PF00505">
    <property type="entry name" value="HMG_box"/>
    <property type="match status" value="1"/>
</dbReference>
<dbReference type="EMBL" id="WHUW01000142">
    <property type="protein sequence ID" value="KAF8421342.1"/>
    <property type="molecule type" value="Genomic_DNA"/>
</dbReference>
<organism evidence="3 4">
    <name type="scientific">Boletus edulis BED1</name>
    <dbReference type="NCBI Taxonomy" id="1328754"/>
    <lineage>
        <taxon>Eukaryota</taxon>
        <taxon>Fungi</taxon>
        <taxon>Dikarya</taxon>
        <taxon>Basidiomycota</taxon>
        <taxon>Agaricomycotina</taxon>
        <taxon>Agaricomycetes</taxon>
        <taxon>Agaricomycetidae</taxon>
        <taxon>Boletales</taxon>
        <taxon>Boletineae</taxon>
        <taxon>Boletaceae</taxon>
        <taxon>Boletoideae</taxon>
        <taxon>Boletus</taxon>
    </lineage>
</organism>
<accession>A0AAD4G6E1</accession>
<dbReference type="GO" id="GO:0003677">
    <property type="term" value="F:DNA binding"/>
    <property type="evidence" value="ECO:0007669"/>
    <property type="project" value="UniProtKB-UniRule"/>
</dbReference>
<evidence type="ECO:0000313" key="3">
    <source>
        <dbReference type="EMBL" id="KAF8421342.1"/>
    </source>
</evidence>
<evidence type="ECO:0000256" key="1">
    <source>
        <dbReference type="PROSITE-ProRule" id="PRU00267"/>
    </source>
</evidence>
<keyword evidence="4" id="KW-1185">Reference proteome</keyword>
<sequence>VPRPRNPFILFHCDHVHQRKVLPRSYLDDTNISHIAGDLLHEMTAGQKKPWVELAAREKARH</sequence>
<gene>
    <name evidence="3" type="ORF">L210DRAFT_3365150</name>
</gene>
<proteinExistence type="predicted"/>
<evidence type="ECO:0000313" key="4">
    <source>
        <dbReference type="Proteomes" id="UP001194468"/>
    </source>
</evidence>
<feature type="domain" description="HMG box" evidence="2">
    <location>
        <begin position="1"/>
        <end position="62"/>
    </location>
</feature>
<feature type="non-terminal residue" evidence="3">
    <location>
        <position position="62"/>
    </location>
</feature>
<reference evidence="3" key="2">
    <citation type="journal article" date="2020" name="Nat. Commun.">
        <title>Large-scale genome sequencing of mycorrhizal fungi provides insights into the early evolution of symbiotic traits.</title>
        <authorList>
            <person name="Miyauchi S."/>
            <person name="Kiss E."/>
            <person name="Kuo A."/>
            <person name="Drula E."/>
            <person name="Kohler A."/>
            <person name="Sanchez-Garcia M."/>
            <person name="Morin E."/>
            <person name="Andreopoulos B."/>
            <person name="Barry K.W."/>
            <person name="Bonito G."/>
            <person name="Buee M."/>
            <person name="Carver A."/>
            <person name="Chen C."/>
            <person name="Cichocki N."/>
            <person name="Clum A."/>
            <person name="Culley D."/>
            <person name="Crous P.W."/>
            <person name="Fauchery L."/>
            <person name="Girlanda M."/>
            <person name="Hayes R.D."/>
            <person name="Keri Z."/>
            <person name="LaButti K."/>
            <person name="Lipzen A."/>
            <person name="Lombard V."/>
            <person name="Magnuson J."/>
            <person name="Maillard F."/>
            <person name="Murat C."/>
            <person name="Nolan M."/>
            <person name="Ohm R.A."/>
            <person name="Pangilinan J."/>
            <person name="Pereira M.F."/>
            <person name="Perotto S."/>
            <person name="Peter M."/>
            <person name="Pfister S."/>
            <person name="Riley R."/>
            <person name="Sitrit Y."/>
            <person name="Stielow J.B."/>
            <person name="Szollosi G."/>
            <person name="Zifcakova L."/>
            <person name="Stursova M."/>
            <person name="Spatafora J.W."/>
            <person name="Tedersoo L."/>
            <person name="Vaario L.M."/>
            <person name="Yamada A."/>
            <person name="Yan M."/>
            <person name="Wang P."/>
            <person name="Xu J."/>
            <person name="Bruns T."/>
            <person name="Baldrian P."/>
            <person name="Vilgalys R."/>
            <person name="Dunand C."/>
            <person name="Henrissat B."/>
            <person name="Grigoriev I.V."/>
            <person name="Hibbett D."/>
            <person name="Nagy L.G."/>
            <person name="Martin F.M."/>
        </authorList>
    </citation>
    <scope>NUCLEOTIDE SEQUENCE</scope>
    <source>
        <strain evidence="3">BED1</strain>
    </source>
</reference>
<keyword evidence="1" id="KW-0238">DNA-binding</keyword>